<proteinExistence type="predicted"/>
<name>A0A4Z2JDJ5_9TELE</name>
<gene>
    <name evidence="1" type="ORF">EYF80_002543</name>
</gene>
<accession>A0A4Z2JDJ5</accession>
<organism evidence="1 2">
    <name type="scientific">Liparis tanakae</name>
    <name type="common">Tanaka's snailfish</name>
    <dbReference type="NCBI Taxonomy" id="230148"/>
    <lineage>
        <taxon>Eukaryota</taxon>
        <taxon>Metazoa</taxon>
        <taxon>Chordata</taxon>
        <taxon>Craniata</taxon>
        <taxon>Vertebrata</taxon>
        <taxon>Euteleostomi</taxon>
        <taxon>Actinopterygii</taxon>
        <taxon>Neopterygii</taxon>
        <taxon>Teleostei</taxon>
        <taxon>Neoteleostei</taxon>
        <taxon>Acanthomorphata</taxon>
        <taxon>Eupercaria</taxon>
        <taxon>Perciformes</taxon>
        <taxon>Cottioidei</taxon>
        <taxon>Cottales</taxon>
        <taxon>Liparidae</taxon>
        <taxon>Liparis</taxon>
    </lineage>
</organism>
<evidence type="ECO:0000313" key="1">
    <source>
        <dbReference type="EMBL" id="TNN87342.1"/>
    </source>
</evidence>
<sequence length="60" mass="6838">MWTWRTWSLKTLKDTLTLVWTVNLTLSLSLRASEMSTCNVASVCRSTFTARGCRGRDDIP</sequence>
<dbReference type="Proteomes" id="UP000314294">
    <property type="component" value="Unassembled WGS sequence"/>
</dbReference>
<protein>
    <submittedName>
        <fullName evidence="1">Uncharacterized protein</fullName>
    </submittedName>
</protein>
<dbReference type="AlphaFoldDB" id="A0A4Z2JDJ5"/>
<keyword evidence="2" id="KW-1185">Reference proteome</keyword>
<evidence type="ECO:0000313" key="2">
    <source>
        <dbReference type="Proteomes" id="UP000314294"/>
    </source>
</evidence>
<dbReference type="EMBL" id="SRLO01000011">
    <property type="protein sequence ID" value="TNN87342.1"/>
    <property type="molecule type" value="Genomic_DNA"/>
</dbReference>
<reference evidence="1 2" key="1">
    <citation type="submission" date="2019-03" db="EMBL/GenBank/DDBJ databases">
        <title>First draft genome of Liparis tanakae, snailfish: a comprehensive survey of snailfish specific genes.</title>
        <authorList>
            <person name="Kim W."/>
            <person name="Song I."/>
            <person name="Jeong J.-H."/>
            <person name="Kim D."/>
            <person name="Kim S."/>
            <person name="Ryu S."/>
            <person name="Song J.Y."/>
            <person name="Lee S.K."/>
        </authorList>
    </citation>
    <scope>NUCLEOTIDE SEQUENCE [LARGE SCALE GENOMIC DNA]</scope>
    <source>
        <tissue evidence="1">Muscle</tissue>
    </source>
</reference>
<comment type="caution">
    <text evidence="1">The sequence shown here is derived from an EMBL/GenBank/DDBJ whole genome shotgun (WGS) entry which is preliminary data.</text>
</comment>